<organism evidence="1 2">
    <name type="scientific">Trichonephila clavata</name>
    <name type="common">Joro spider</name>
    <name type="synonym">Nephila clavata</name>
    <dbReference type="NCBI Taxonomy" id="2740835"/>
    <lineage>
        <taxon>Eukaryota</taxon>
        <taxon>Metazoa</taxon>
        <taxon>Ecdysozoa</taxon>
        <taxon>Arthropoda</taxon>
        <taxon>Chelicerata</taxon>
        <taxon>Arachnida</taxon>
        <taxon>Araneae</taxon>
        <taxon>Araneomorphae</taxon>
        <taxon>Entelegynae</taxon>
        <taxon>Araneoidea</taxon>
        <taxon>Nephilidae</taxon>
        <taxon>Trichonephila</taxon>
    </lineage>
</organism>
<evidence type="ECO:0000313" key="2">
    <source>
        <dbReference type="Proteomes" id="UP000887116"/>
    </source>
</evidence>
<evidence type="ECO:0000313" key="1">
    <source>
        <dbReference type="EMBL" id="GFR23204.1"/>
    </source>
</evidence>
<comment type="caution">
    <text evidence="1">The sequence shown here is derived from an EMBL/GenBank/DDBJ whole genome shotgun (WGS) entry which is preliminary data.</text>
</comment>
<name>A0A8X6HGH0_TRICU</name>
<dbReference type="AlphaFoldDB" id="A0A8X6HGH0"/>
<proteinExistence type="predicted"/>
<dbReference type="EMBL" id="BMAO01018405">
    <property type="protein sequence ID" value="GFR23204.1"/>
    <property type="molecule type" value="Genomic_DNA"/>
</dbReference>
<gene>
    <name evidence="1" type="ORF">TNCT_549791</name>
</gene>
<keyword evidence="2" id="KW-1185">Reference proteome</keyword>
<accession>A0A8X6HGH0</accession>
<protein>
    <submittedName>
        <fullName evidence="1">Uncharacterized protein</fullName>
    </submittedName>
</protein>
<reference evidence="1" key="1">
    <citation type="submission" date="2020-07" db="EMBL/GenBank/DDBJ databases">
        <title>Multicomponent nature underlies the extraordinary mechanical properties of spider dragline silk.</title>
        <authorList>
            <person name="Kono N."/>
            <person name="Nakamura H."/>
            <person name="Mori M."/>
            <person name="Yoshida Y."/>
            <person name="Ohtoshi R."/>
            <person name="Malay A.D."/>
            <person name="Moran D.A.P."/>
            <person name="Tomita M."/>
            <person name="Numata K."/>
            <person name="Arakawa K."/>
        </authorList>
    </citation>
    <scope>NUCLEOTIDE SEQUENCE</scope>
</reference>
<sequence>MRTGRMGRKLGYTYRKVLSRIAGLIASSVPLPLAFNPPNEKFQLLFREGNGFLDGGVPSFCSYPPLLHLLLLQKELLLLHQVSSKELNELG</sequence>
<dbReference type="Proteomes" id="UP000887116">
    <property type="component" value="Unassembled WGS sequence"/>
</dbReference>